<dbReference type="SUPFAM" id="SSF54631">
    <property type="entry name" value="CBS-domain pair"/>
    <property type="match status" value="1"/>
</dbReference>
<proteinExistence type="predicted"/>
<evidence type="ECO:0000256" key="1">
    <source>
        <dbReference type="ARBA" id="ARBA00023122"/>
    </source>
</evidence>
<dbReference type="EMBL" id="LAZR01000425">
    <property type="protein sequence ID" value="KKN69472.1"/>
    <property type="molecule type" value="Genomic_DNA"/>
</dbReference>
<protein>
    <recommendedName>
        <fullName evidence="2">CBS domain-containing protein</fullName>
    </recommendedName>
</protein>
<accession>A0A0F9T3P0</accession>
<dbReference type="PROSITE" id="PS51371">
    <property type="entry name" value="CBS"/>
    <property type="match status" value="2"/>
</dbReference>
<dbReference type="SMART" id="SM00116">
    <property type="entry name" value="CBS"/>
    <property type="match status" value="2"/>
</dbReference>
<dbReference type="PANTHER" id="PTHR43080:SF2">
    <property type="entry name" value="CBS DOMAIN-CONTAINING PROTEIN"/>
    <property type="match status" value="1"/>
</dbReference>
<evidence type="ECO:0000313" key="3">
    <source>
        <dbReference type="EMBL" id="KKN69472.1"/>
    </source>
</evidence>
<keyword evidence="1" id="KW-0129">CBS domain</keyword>
<dbReference type="InterPro" id="IPR000644">
    <property type="entry name" value="CBS_dom"/>
</dbReference>
<dbReference type="Pfam" id="PF00571">
    <property type="entry name" value="CBS"/>
    <property type="match status" value="2"/>
</dbReference>
<name>A0A0F9T3P0_9ZZZZ</name>
<reference evidence="3" key="1">
    <citation type="journal article" date="2015" name="Nature">
        <title>Complex archaea that bridge the gap between prokaryotes and eukaryotes.</title>
        <authorList>
            <person name="Spang A."/>
            <person name="Saw J.H."/>
            <person name="Jorgensen S.L."/>
            <person name="Zaremba-Niedzwiedzka K."/>
            <person name="Martijn J."/>
            <person name="Lind A.E."/>
            <person name="van Eijk R."/>
            <person name="Schleper C."/>
            <person name="Guy L."/>
            <person name="Ettema T.J."/>
        </authorList>
    </citation>
    <scope>NUCLEOTIDE SEQUENCE</scope>
</reference>
<feature type="domain" description="CBS" evidence="2">
    <location>
        <begin position="20"/>
        <end position="76"/>
    </location>
</feature>
<evidence type="ECO:0000259" key="2">
    <source>
        <dbReference type="PROSITE" id="PS51371"/>
    </source>
</evidence>
<dbReference type="InterPro" id="IPR044729">
    <property type="entry name" value="CBS_bac"/>
</dbReference>
<dbReference type="AlphaFoldDB" id="A0A0F9T3P0"/>
<organism evidence="3">
    <name type="scientific">marine sediment metagenome</name>
    <dbReference type="NCBI Taxonomy" id="412755"/>
    <lineage>
        <taxon>unclassified sequences</taxon>
        <taxon>metagenomes</taxon>
        <taxon>ecological metagenomes</taxon>
    </lineage>
</organism>
<sequence length="146" mass="16391">MYRTSAGETQMLNTKVKDFMQRKLPNITPDTEMTTAIAELQKFKLLGAPVFDKDKCLVGFISEQELLKPLMQSSYFCDGMVKVSQLMQTEVVTVSGDTNIIELAQQMQPGKPKNYPVVEGVKVIGMISRADVLKALYDNYMSCQTH</sequence>
<dbReference type="InterPro" id="IPR051257">
    <property type="entry name" value="Diverse_CBS-Domain"/>
</dbReference>
<dbReference type="InterPro" id="IPR046342">
    <property type="entry name" value="CBS_dom_sf"/>
</dbReference>
<dbReference type="Gene3D" id="3.10.580.10">
    <property type="entry name" value="CBS-domain"/>
    <property type="match status" value="1"/>
</dbReference>
<dbReference type="PANTHER" id="PTHR43080">
    <property type="entry name" value="CBS DOMAIN-CONTAINING PROTEIN CBSX3, MITOCHONDRIAL"/>
    <property type="match status" value="1"/>
</dbReference>
<comment type="caution">
    <text evidence="3">The sequence shown here is derived from an EMBL/GenBank/DDBJ whole genome shotgun (WGS) entry which is preliminary data.</text>
</comment>
<feature type="domain" description="CBS" evidence="2">
    <location>
        <begin position="87"/>
        <end position="143"/>
    </location>
</feature>
<dbReference type="CDD" id="cd04629">
    <property type="entry name" value="CBS_pair_bac"/>
    <property type="match status" value="1"/>
</dbReference>
<gene>
    <name evidence="3" type="ORF">LCGC14_0440390</name>
</gene>